<feature type="domain" description="Formyl transferase N-terminal" evidence="1">
    <location>
        <begin position="99"/>
        <end position="182"/>
    </location>
</feature>
<accession>A0A7J0BVA0</accession>
<dbReference type="PANTHER" id="PTHR11138">
    <property type="entry name" value="METHIONYL-TRNA FORMYLTRANSFERASE"/>
    <property type="match status" value="1"/>
</dbReference>
<dbReference type="GO" id="GO:0005829">
    <property type="term" value="C:cytosol"/>
    <property type="evidence" value="ECO:0007669"/>
    <property type="project" value="TreeGrafter"/>
</dbReference>
<dbReference type="RefSeq" id="WP_174410169.1">
    <property type="nucleotide sequence ID" value="NZ_BLVP01000008.1"/>
</dbReference>
<dbReference type="InterPro" id="IPR002376">
    <property type="entry name" value="Formyl_transf_N"/>
</dbReference>
<protein>
    <recommendedName>
        <fullName evidence="1">Formyl transferase N-terminal domain-containing protein</fullName>
    </recommendedName>
</protein>
<dbReference type="GO" id="GO:0004479">
    <property type="term" value="F:methionyl-tRNA formyltransferase activity"/>
    <property type="evidence" value="ECO:0007669"/>
    <property type="project" value="TreeGrafter"/>
</dbReference>
<dbReference type="PANTHER" id="PTHR11138:SF5">
    <property type="entry name" value="METHIONYL-TRNA FORMYLTRANSFERASE, MITOCHONDRIAL"/>
    <property type="match status" value="1"/>
</dbReference>
<dbReference type="Proteomes" id="UP000503820">
    <property type="component" value="Unassembled WGS sequence"/>
</dbReference>
<proteinExistence type="predicted"/>
<organism evidence="2 3">
    <name type="scientific">Desulfovibrio psychrotolerans</name>
    <dbReference type="NCBI Taxonomy" id="415242"/>
    <lineage>
        <taxon>Bacteria</taxon>
        <taxon>Pseudomonadati</taxon>
        <taxon>Thermodesulfobacteriota</taxon>
        <taxon>Desulfovibrionia</taxon>
        <taxon>Desulfovibrionales</taxon>
        <taxon>Desulfovibrionaceae</taxon>
        <taxon>Desulfovibrio</taxon>
    </lineage>
</organism>
<gene>
    <name evidence="2" type="ORF">DSM19430T_22720</name>
</gene>
<dbReference type="AlphaFoldDB" id="A0A7J0BVA0"/>
<dbReference type="EMBL" id="BLVP01000008">
    <property type="protein sequence ID" value="GFM37588.1"/>
    <property type="molecule type" value="Genomic_DNA"/>
</dbReference>
<reference evidence="2 3" key="1">
    <citation type="submission" date="2020-05" db="EMBL/GenBank/DDBJ databases">
        <title>Draft genome sequence of Desulfovibrio psychrotolerans JS1T.</title>
        <authorList>
            <person name="Ueno A."/>
            <person name="Tamazawa S."/>
            <person name="Tamamura S."/>
            <person name="Murakami T."/>
            <person name="Kiyama T."/>
            <person name="Inomata H."/>
            <person name="Amano Y."/>
            <person name="Miyakawa K."/>
            <person name="Tamaki H."/>
            <person name="Naganuma T."/>
            <person name="Kaneko K."/>
        </authorList>
    </citation>
    <scope>NUCLEOTIDE SEQUENCE [LARGE SCALE GENOMIC DNA]</scope>
    <source>
        <strain evidence="2 3">JS1</strain>
    </source>
</reference>
<dbReference type="InterPro" id="IPR036477">
    <property type="entry name" value="Formyl_transf_N_sf"/>
</dbReference>
<sequence>MKIVICTKRDLAGNLALNRLVSALAPRHNVHVVLSDYVLKAERANLLAACLLNHERDMPLKLFYPYLDDRFPEGSTAEYQTFSGISKKFGIPVELWGRASRPEAAAAMRALAPDVILSCRYDFIFREDIISIPRLGIYGMHPGVLPQIQGLCGPFRAMQMRHARSGCTVFHIDPGIDSGDVVDVGWADIRYDRSLLWNFVQTYFAGIEAFLRHLPVLEREERLPGTSQDKTQEQYFSYPTEEEFRQFAENGGRLIDMDDYRQLLSLYLPQGLDDPCLPEMEDLLNPSGC</sequence>
<evidence type="ECO:0000313" key="2">
    <source>
        <dbReference type="EMBL" id="GFM37588.1"/>
    </source>
</evidence>
<evidence type="ECO:0000313" key="3">
    <source>
        <dbReference type="Proteomes" id="UP000503820"/>
    </source>
</evidence>
<dbReference type="Gene3D" id="3.40.50.12230">
    <property type="match status" value="1"/>
</dbReference>
<comment type="caution">
    <text evidence="2">The sequence shown here is derived from an EMBL/GenBank/DDBJ whole genome shotgun (WGS) entry which is preliminary data.</text>
</comment>
<dbReference type="Pfam" id="PF00551">
    <property type="entry name" value="Formyl_trans_N"/>
    <property type="match status" value="1"/>
</dbReference>
<dbReference type="SUPFAM" id="SSF53328">
    <property type="entry name" value="Formyltransferase"/>
    <property type="match status" value="1"/>
</dbReference>
<name>A0A7J0BVA0_9BACT</name>
<keyword evidence="3" id="KW-1185">Reference proteome</keyword>
<evidence type="ECO:0000259" key="1">
    <source>
        <dbReference type="Pfam" id="PF00551"/>
    </source>
</evidence>